<comment type="caution">
    <text evidence="9">The sequence shown here is derived from an EMBL/GenBank/DDBJ whole genome shotgun (WGS) entry which is preliminary data.</text>
</comment>
<feature type="domain" description="Type II secretion system protein GspF" evidence="8">
    <location>
        <begin position="225"/>
        <end position="345"/>
    </location>
</feature>
<evidence type="ECO:0000256" key="2">
    <source>
        <dbReference type="ARBA" id="ARBA00005745"/>
    </source>
</evidence>
<feature type="domain" description="Type II secretion system protein GspF" evidence="8">
    <location>
        <begin position="40"/>
        <end position="145"/>
    </location>
</feature>
<proteinExistence type="inferred from homology"/>
<keyword evidence="4 7" id="KW-0812">Transmembrane</keyword>
<dbReference type="Proteomes" id="UP001595880">
    <property type="component" value="Unassembled WGS sequence"/>
</dbReference>
<dbReference type="InterPro" id="IPR003004">
    <property type="entry name" value="GspF/PilC"/>
</dbReference>
<dbReference type="EMBL" id="JBHSDV010000003">
    <property type="protein sequence ID" value="MFC4388544.1"/>
    <property type="molecule type" value="Genomic_DNA"/>
</dbReference>
<keyword evidence="3" id="KW-1003">Cell membrane</keyword>
<dbReference type="RefSeq" id="WP_390199752.1">
    <property type="nucleotide sequence ID" value="NZ_JBHSDV010000003.1"/>
</dbReference>
<dbReference type="PANTHER" id="PTHR30012:SF0">
    <property type="entry name" value="TYPE II SECRETION SYSTEM PROTEIN F-RELATED"/>
    <property type="match status" value="1"/>
</dbReference>
<evidence type="ECO:0000313" key="9">
    <source>
        <dbReference type="EMBL" id="MFC4388544.1"/>
    </source>
</evidence>
<keyword evidence="5 7" id="KW-1133">Transmembrane helix</keyword>
<keyword evidence="10" id="KW-1185">Reference proteome</keyword>
<evidence type="ECO:0000256" key="4">
    <source>
        <dbReference type="ARBA" id="ARBA00022692"/>
    </source>
</evidence>
<dbReference type="Pfam" id="PF00482">
    <property type="entry name" value="T2SSF"/>
    <property type="match status" value="2"/>
</dbReference>
<dbReference type="PRINTS" id="PR00812">
    <property type="entry name" value="BCTERIALGSPF"/>
</dbReference>
<evidence type="ECO:0000256" key="3">
    <source>
        <dbReference type="ARBA" id="ARBA00022475"/>
    </source>
</evidence>
<organism evidence="9 10">
    <name type="scientific">Gracilibacillus marinus</name>
    <dbReference type="NCBI Taxonomy" id="630535"/>
    <lineage>
        <taxon>Bacteria</taxon>
        <taxon>Bacillati</taxon>
        <taxon>Bacillota</taxon>
        <taxon>Bacilli</taxon>
        <taxon>Bacillales</taxon>
        <taxon>Bacillaceae</taxon>
        <taxon>Gracilibacillus</taxon>
    </lineage>
</organism>
<dbReference type="PANTHER" id="PTHR30012">
    <property type="entry name" value="GENERAL SECRETION PATHWAY PROTEIN"/>
    <property type="match status" value="1"/>
</dbReference>
<evidence type="ECO:0000256" key="7">
    <source>
        <dbReference type="SAM" id="Phobius"/>
    </source>
</evidence>
<feature type="transmembrane region" description="Helical" evidence="7">
    <location>
        <begin position="163"/>
        <end position="189"/>
    </location>
</feature>
<feature type="transmembrane region" description="Helical" evidence="7">
    <location>
        <begin position="123"/>
        <end position="143"/>
    </location>
</feature>
<evidence type="ECO:0000256" key="5">
    <source>
        <dbReference type="ARBA" id="ARBA00022989"/>
    </source>
</evidence>
<comment type="subcellular location">
    <subcellularLocation>
        <location evidence="1">Cell membrane</location>
        <topology evidence="1">Multi-pass membrane protein</topology>
    </subcellularLocation>
</comment>
<comment type="similarity">
    <text evidence="2">Belongs to the GSP F family.</text>
</comment>
<evidence type="ECO:0000259" key="8">
    <source>
        <dbReference type="Pfam" id="PF00482"/>
    </source>
</evidence>
<accession>A0ABV8VVP5</accession>
<name>A0ABV8VVP5_9BACI</name>
<sequence>MAFYTINSFKKMQLTNSKIPLEKQYAFIYRLKQLIDHQYNLHDAMAIIQWDKEFAKVSDSIIQHLLNGHSLAQSLHVVQFDSTIVQFLTIASQHGNLSQNLNDCCQLLKQQIDFIKRFKQLSVYPLILLTVFLIILVTLKVYIFPSFQSLIGTSSGSDSSFTIALTLIDGFLYGIITIILFSVIGYLLFKTTHQSISIQIKIKILNRIPILFPYLRMRITFLFGTHLTSLLQTGIQLNDCFKLLVTSNINPFLSYYIVKIDEHLRHGYRLDTILPTMSLFESELTNIMQKDYNSQQLHQELHLYANFLLAKMEQVMQKWLKIIHPIFLSILASLIIFVYLSLMLPMFDYLNILQ</sequence>
<feature type="transmembrane region" description="Helical" evidence="7">
    <location>
        <begin position="326"/>
        <end position="347"/>
    </location>
</feature>
<evidence type="ECO:0000256" key="1">
    <source>
        <dbReference type="ARBA" id="ARBA00004651"/>
    </source>
</evidence>
<dbReference type="InterPro" id="IPR042094">
    <property type="entry name" value="T2SS_GspF_sf"/>
</dbReference>
<evidence type="ECO:0000256" key="6">
    <source>
        <dbReference type="ARBA" id="ARBA00023136"/>
    </source>
</evidence>
<reference evidence="10" key="1">
    <citation type="journal article" date="2019" name="Int. J. Syst. Evol. Microbiol.">
        <title>The Global Catalogue of Microorganisms (GCM) 10K type strain sequencing project: providing services to taxonomists for standard genome sequencing and annotation.</title>
        <authorList>
            <consortium name="The Broad Institute Genomics Platform"/>
            <consortium name="The Broad Institute Genome Sequencing Center for Infectious Disease"/>
            <person name="Wu L."/>
            <person name="Ma J."/>
        </authorList>
    </citation>
    <scope>NUCLEOTIDE SEQUENCE [LARGE SCALE GENOMIC DNA]</scope>
    <source>
        <strain evidence="10">KACC 14058</strain>
    </source>
</reference>
<keyword evidence="6 7" id="KW-0472">Membrane</keyword>
<dbReference type="Gene3D" id="1.20.81.30">
    <property type="entry name" value="Type II secretion system (T2SS), domain F"/>
    <property type="match status" value="2"/>
</dbReference>
<evidence type="ECO:0000313" key="10">
    <source>
        <dbReference type="Proteomes" id="UP001595880"/>
    </source>
</evidence>
<gene>
    <name evidence="9" type="ORF">ACFOZ1_12135</name>
</gene>
<dbReference type="InterPro" id="IPR018076">
    <property type="entry name" value="T2SS_GspF_dom"/>
</dbReference>
<protein>
    <submittedName>
        <fullName evidence="9">Type II secretion system F family protein</fullName>
    </submittedName>
</protein>